<dbReference type="InterPro" id="IPR017735">
    <property type="entry name" value="T6SS_FHA"/>
</dbReference>
<feature type="domain" description="FHA" evidence="2">
    <location>
        <begin position="30"/>
        <end position="80"/>
    </location>
</feature>
<dbReference type="PROSITE" id="PS50006">
    <property type="entry name" value="FHA_DOMAIN"/>
    <property type="match status" value="1"/>
</dbReference>
<accession>A0ABV5HIQ9</accession>
<evidence type="ECO:0000256" key="1">
    <source>
        <dbReference type="SAM" id="MobiDB-lite"/>
    </source>
</evidence>
<dbReference type="Gene3D" id="2.60.200.20">
    <property type="match status" value="1"/>
</dbReference>
<dbReference type="RefSeq" id="WP_390189845.1">
    <property type="nucleotide sequence ID" value="NZ_JBHMEP010000001.1"/>
</dbReference>
<dbReference type="InterPro" id="IPR000253">
    <property type="entry name" value="FHA_dom"/>
</dbReference>
<evidence type="ECO:0000259" key="2">
    <source>
        <dbReference type="PROSITE" id="PS50006"/>
    </source>
</evidence>
<organism evidence="3 4">
    <name type="scientific">Vibrio olivae</name>
    <dbReference type="NCBI Taxonomy" id="1243002"/>
    <lineage>
        <taxon>Bacteria</taxon>
        <taxon>Pseudomonadati</taxon>
        <taxon>Pseudomonadota</taxon>
        <taxon>Gammaproteobacteria</taxon>
        <taxon>Vibrionales</taxon>
        <taxon>Vibrionaceae</taxon>
        <taxon>Vibrio</taxon>
    </lineage>
</organism>
<dbReference type="SMART" id="SM00240">
    <property type="entry name" value="FHA"/>
    <property type="match status" value="1"/>
</dbReference>
<protein>
    <submittedName>
        <fullName evidence="3">Type VI secretion system-associated FHA domain protein TagH</fullName>
    </submittedName>
</protein>
<dbReference type="Pfam" id="PF00498">
    <property type="entry name" value="FHA"/>
    <property type="match status" value="1"/>
</dbReference>
<dbReference type="InterPro" id="IPR046883">
    <property type="entry name" value="T6SS_FHA_C"/>
</dbReference>
<reference evidence="3 4" key="1">
    <citation type="submission" date="2024-09" db="EMBL/GenBank/DDBJ databases">
        <authorList>
            <person name="Sun Q."/>
            <person name="Mori K."/>
        </authorList>
    </citation>
    <scope>NUCLEOTIDE SEQUENCE [LARGE SCALE GENOMIC DNA]</scope>
    <source>
        <strain evidence="3 4">CECT 8064</strain>
    </source>
</reference>
<evidence type="ECO:0000313" key="3">
    <source>
        <dbReference type="EMBL" id="MFB9134107.1"/>
    </source>
</evidence>
<comment type="caution">
    <text evidence="3">The sequence shown here is derived from an EMBL/GenBank/DDBJ whole genome shotgun (WGS) entry which is preliminary data.</text>
</comment>
<dbReference type="CDD" id="cd00060">
    <property type="entry name" value="FHA"/>
    <property type="match status" value="1"/>
</dbReference>
<feature type="compositionally biased region" description="Polar residues" evidence="1">
    <location>
        <begin position="301"/>
        <end position="312"/>
    </location>
</feature>
<dbReference type="Proteomes" id="UP001589645">
    <property type="component" value="Unassembled WGS sequence"/>
</dbReference>
<name>A0ABV5HIQ9_9VIBR</name>
<dbReference type="SUPFAM" id="SSF49879">
    <property type="entry name" value="SMAD/FHA domain"/>
    <property type="match status" value="1"/>
</dbReference>
<evidence type="ECO:0000313" key="4">
    <source>
        <dbReference type="Proteomes" id="UP001589645"/>
    </source>
</evidence>
<proteinExistence type="predicted"/>
<sequence length="496" mass="55644">MRLNQLVLTIAKCPEEYTGSKHIEMPEEGGSIGRNPSCTLTLADHNRFISGTHCLISVYGDTYYISDVSTNGILINGNKVLRNQPVSLYEGDAVTLGQYEMHVVFEQIALAQDIAADIAPERDSSDPLVNLGEPVVEEEQQVGSLEDLFMETKPDEIDGQDPITHLNFSMQRDDDFLIQDEEHRKPQPAEPIDNRRQIVDDSFSIDSEFDIPNLIPEDWLGAEKTASAPPRTDNHPPQEKVFVEPAPHAEKQPNAQSFNAEAHQAAHTVKAAAQQTVQTGAPTQSWEEVTLPFEPKHQAESSEASVTPSVNVEPTTIHTETPPTSGPLGMSEAFFQGLGISAPELVQQDEQFFKHMGMCLRLCMDSLQKELNDVETLKQDGESQNTTANLTELMLTLSSQKLLAPHELIEQMLDELSDHRVLYERAISDFLVEQINACEPKKFEHDFSNNKKFASKSKLWSAYTAHYDQNRLKFNDHSVKKLIKENYEKIVQEKHA</sequence>
<dbReference type="EMBL" id="JBHMEP010000001">
    <property type="protein sequence ID" value="MFB9134107.1"/>
    <property type="molecule type" value="Genomic_DNA"/>
</dbReference>
<keyword evidence="4" id="KW-1185">Reference proteome</keyword>
<dbReference type="Pfam" id="PF20232">
    <property type="entry name" value="T6SS_FHA_C"/>
    <property type="match status" value="1"/>
</dbReference>
<dbReference type="InterPro" id="IPR008984">
    <property type="entry name" value="SMAD_FHA_dom_sf"/>
</dbReference>
<dbReference type="NCBIfam" id="TIGR03354">
    <property type="entry name" value="VI_FHA"/>
    <property type="match status" value="1"/>
</dbReference>
<feature type="region of interest" description="Disordered" evidence="1">
    <location>
        <begin position="295"/>
        <end position="327"/>
    </location>
</feature>
<gene>
    <name evidence="3" type="primary">tagH</name>
    <name evidence="3" type="ORF">ACFFUV_03890</name>
</gene>
<feature type="compositionally biased region" description="Low complexity" evidence="1">
    <location>
        <begin position="313"/>
        <end position="323"/>
    </location>
</feature>